<evidence type="ECO:0000256" key="4">
    <source>
        <dbReference type="ARBA" id="ARBA00022679"/>
    </source>
</evidence>
<evidence type="ECO:0000313" key="14">
    <source>
        <dbReference type="Proteomes" id="UP000823913"/>
    </source>
</evidence>
<evidence type="ECO:0000256" key="5">
    <source>
        <dbReference type="ARBA" id="ARBA00022960"/>
    </source>
</evidence>
<dbReference type="Gene3D" id="3.40.50.2000">
    <property type="entry name" value="Glycogen Phosphorylase B"/>
    <property type="match status" value="2"/>
</dbReference>
<dbReference type="GO" id="GO:0005975">
    <property type="term" value="P:carbohydrate metabolic process"/>
    <property type="evidence" value="ECO:0007669"/>
    <property type="project" value="InterPro"/>
</dbReference>
<keyword evidence="8 10" id="KW-0131">Cell cycle</keyword>
<feature type="binding site" evidence="10">
    <location>
        <position position="160"/>
    </location>
    <ligand>
        <name>UDP-N-acetyl-alpha-D-glucosamine</name>
        <dbReference type="ChEBI" id="CHEBI:57705"/>
    </ligand>
</feature>
<dbReference type="InterPro" id="IPR006009">
    <property type="entry name" value="GlcNAc_MurG"/>
</dbReference>
<accession>A0A9D1E6U1</accession>
<evidence type="ECO:0000259" key="11">
    <source>
        <dbReference type="Pfam" id="PF03033"/>
    </source>
</evidence>
<comment type="caution">
    <text evidence="13">The sequence shown here is derived from an EMBL/GenBank/DDBJ whole genome shotgun (WGS) entry which is preliminary data.</text>
</comment>
<dbReference type="GO" id="GO:0050511">
    <property type="term" value="F:undecaprenyldiphospho-muramoylpentapeptide beta-N-acetylglucosaminyltransferase activity"/>
    <property type="evidence" value="ECO:0007669"/>
    <property type="project" value="UniProtKB-UniRule"/>
</dbReference>
<dbReference type="EC" id="2.4.1.227" evidence="10"/>
<comment type="similarity">
    <text evidence="10">Belongs to the glycosyltransferase 28 family. MurG subfamily.</text>
</comment>
<dbReference type="PANTHER" id="PTHR21015">
    <property type="entry name" value="UDP-N-ACETYLGLUCOSAMINE--N-ACETYLMURAMYL-(PENTAPEPTIDE) PYROPHOSPHORYL-UNDECAPRENOL N-ACETYLGLUCOSAMINE TRANSFERASE 1"/>
    <property type="match status" value="1"/>
</dbReference>
<dbReference type="PANTHER" id="PTHR21015:SF27">
    <property type="entry name" value="UDP-N-ACETYLGLUCOSAMINE--N-ACETYLMURAMYL-(PENTAPEPTIDE) PYROPHOSPHORYL-UNDECAPRENOL N-ACETYLGLUCOSAMINE TRANSFERASE"/>
    <property type="match status" value="1"/>
</dbReference>
<feature type="domain" description="Glycosyl transferase family 28 C-terminal" evidence="12">
    <location>
        <begin position="182"/>
        <end position="336"/>
    </location>
</feature>
<evidence type="ECO:0000259" key="12">
    <source>
        <dbReference type="Pfam" id="PF04101"/>
    </source>
</evidence>
<evidence type="ECO:0000256" key="8">
    <source>
        <dbReference type="ARBA" id="ARBA00023306"/>
    </source>
</evidence>
<keyword evidence="5 10" id="KW-0133">Cell shape</keyword>
<keyword evidence="9 10" id="KW-0961">Cell wall biogenesis/degradation</keyword>
<evidence type="ECO:0000256" key="3">
    <source>
        <dbReference type="ARBA" id="ARBA00022676"/>
    </source>
</evidence>
<evidence type="ECO:0000256" key="7">
    <source>
        <dbReference type="ARBA" id="ARBA00023136"/>
    </source>
</evidence>
<evidence type="ECO:0000256" key="6">
    <source>
        <dbReference type="ARBA" id="ARBA00022984"/>
    </source>
</evidence>
<dbReference type="AlphaFoldDB" id="A0A9D1E6U1"/>
<dbReference type="SUPFAM" id="SSF53756">
    <property type="entry name" value="UDP-Glycosyltransferase/glycogen phosphorylase"/>
    <property type="match status" value="1"/>
</dbReference>
<feature type="binding site" evidence="10">
    <location>
        <position position="281"/>
    </location>
    <ligand>
        <name>UDP-N-acetyl-alpha-D-glucosamine</name>
        <dbReference type="ChEBI" id="CHEBI:57705"/>
    </ligand>
</feature>
<feature type="domain" description="Glycosyltransferase family 28 N-terminal" evidence="11">
    <location>
        <begin position="4"/>
        <end position="139"/>
    </location>
</feature>
<keyword evidence="1 10" id="KW-1003">Cell membrane</keyword>
<dbReference type="GO" id="GO:0051301">
    <property type="term" value="P:cell division"/>
    <property type="evidence" value="ECO:0007669"/>
    <property type="project" value="UniProtKB-KW"/>
</dbReference>
<comment type="pathway">
    <text evidence="10">Cell wall biogenesis; peptidoglycan biosynthesis.</text>
</comment>
<dbReference type="CDD" id="cd03785">
    <property type="entry name" value="GT28_MurG"/>
    <property type="match status" value="1"/>
</dbReference>
<reference evidence="13" key="1">
    <citation type="submission" date="2020-10" db="EMBL/GenBank/DDBJ databases">
        <authorList>
            <person name="Gilroy R."/>
        </authorList>
    </citation>
    <scope>NUCLEOTIDE SEQUENCE</scope>
    <source>
        <strain evidence="13">ChiW16-3235</strain>
    </source>
</reference>
<comment type="subcellular location">
    <subcellularLocation>
        <location evidence="10">Cell membrane</location>
        <topology evidence="10">Peripheral membrane protein</topology>
        <orientation evidence="10">Cytoplasmic side</orientation>
    </subcellularLocation>
</comment>
<gene>
    <name evidence="10" type="primary">murG</name>
    <name evidence="13" type="ORF">IAB94_04445</name>
</gene>
<sequence>MKKIMFCGGGSAGHVIPNIALCEQLKNEFDLCYIGTDGIERDLCRDSGVPFYTFDGVKLVRGKVLCNLSIPVKLHKSVKECMEILNQTKPDLLFCKGGYVSYPPAVAAAKMGIPVLTHESDVSLGLANKLIAGKCRRVLTAFPNTAVKIKNGIYTGTPIRRELFGRDRIMAKRAFGCDLRPTVLVFGGGSGSKAINDCLRGCITELCRKYNILHVCGKGNVVYSSLYGYKQLEFSDDMGEVYACADYAVSRCGANAANELIALKIPTLFIPLENGASRGDQIDNALYFYERGLCKILRECDMTPASLQGAIDELISDKKLKTALKENTFKRGNERIIQEIKCALNESFN</sequence>
<dbReference type="Pfam" id="PF04101">
    <property type="entry name" value="Glyco_tran_28_C"/>
    <property type="match status" value="1"/>
</dbReference>
<comment type="function">
    <text evidence="10">Cell wall formation. Catalyzes the transfer of a GlcNAc subunit on undecaprenyl-pyrophosphoryl-MurNAc-pentapeptide (lipid intermediate I) to form undecaprenyl-pyrophosphoryl-MurNAc-(pentapeptide)GlcNAc (lipid intermediate II).</text>
</comment>
<dbReference type="GO" id="GO:0009252">
    <property type="term" value="P:peptidoglycan biosynthetic process"/>
    <property type="evidence" value="ECO:0007669"/>
    <property type="project" value="UniProtKB-UniRule"/>
</dbReference>
<evidence type="ECO:0000313" key="13">
    <source>
        <dbReference type="EMBL" id="HIR67276.1"/>
    </source>
</evidence>
<dbReference type="EMBL" id="DVHK01000093">
    <property type="protein sequence ID" value="HIR67276.1"/>
    <property type="molecule type" value="Genomic_DNA"/>
</dbReference>
<keyword evidence="7 10" id="KW-0472">Membrane</keyword>
<keyword evidence="2 10" id="KW-0132">Cell division</keyword>
<organism evidence="13 14">
    <name type="scientific">Candidatus Coproplasma avicola</name>
    <dbReference type="NCBI Taxonomy" id="2840744"/>
    <lineage>
        <taxon>Bacteria</taxon>
        <taxon>Bacillati</taxon>
        <taxon>Bacillota</taxon>
        <taxon>Clostridia</taxon>
        <taxon>Eubacteriales</taxon>
        <taxon>Candidatus Coproplasma</taxon>
    </lineage>
</organism>
<dbReference type="GO" id="GO:0071555">
    <property type="term" value="P:cell wall organization"/>
    <property type="evidence" value="ECO:0007669"/>
    <property type="project" value="UniProtKB-KW"/>
</dbReference>
<comment type="catalytic activity">
    <reaction evidence="10">
        <text>di-trans,octa-cis-undecaprenyl diphospho-N-acetyl-alpha-D-muramoyl-L-alanyl-D-glutamyl-meso-2,6-diaminopimeloyl-D-alanyl-D-alanine + UDP-N-acetyl-alpha-D-glucosamine = di-trans,octa-cis-undecaprenyl diphospho-[N-acetyl-alpha-D-glucosaminyl-(1-&gt;4)]-N-acetyl-alpha-D-muramoyl-L-alanyl-D-glutamyl-meso-2,6-diaminopimeloyl-D-alanyl-D-alanine + UDP + H(+)</text>
        <dbReference type="Rhea" id="RHEA:31227"/>
        <dbReference type="ChEBI" id="CHEBI:15378"/>
        <dbReference type="ChEBI" id="CHEBI:57705"/>
        <dbReference type="ChEBI" id="CHEBI:58223"/>
        <dbReference type="ChEBI" id="CHEBI:61387"/>
        <dbReference type="ChEBI" id="CHEBI:61388"/>
        <dbReference type="EC" id="2.4.1.227"/>
    </reaction>
</comment>
<evidence type="ECO:0000256" key="2">
    <source>
        <dbReference type="ARBA" id="ARBA00022618"/>
    </source>
</evidence>
<evidence type="ECO:0000256" key="10">
    <source>
        <dbReference type="HAMAP-Rule" id="MF_00033"/>
    </source>
</evidence>
<evidence type="ECO:0000256" key="9">
    <source>
        <dbReference type="ARBA" id="ARBA00023316"/>
    </source>
</evidence>
<dbReference type="InterPro" id="IPR007235">
    <property type="entry name" value="Glyco_trans_28_C"/>
</dbReference>
<keyword evidence="3 10" id="KW-0328">Glycosyltransferase</keyword>
<protein>
    <recommendedName>
        <fullName evidence="10">UDP-N-acetylglucosamine--N-acetylmuramyl-(pentapeptide) pyrophosphoryl-undecaprenol N-acetylglucosamine transferase</fullName>
        <ecNumber evidence="10">2.4.1.227</ecNumber>
    </recommendedName>
    <alternativeName>
        <fullName evidence="10">Undecaprenyl-PP-MurNAc-pentapeptide-UDPGlcNAc GlcNAc transferase</fullName>
    </alternativeName>
</protein>
<keyword evidence="6 10" id="KW-0573">Peptidoglycan synthesis</keyword>
<dbReference type="InterPro" id="IPR004276">
    <property type="entry name" value="GlycoTrans_28_N"/>
</dbReference>
<name>A0A9D1E6U1_9FIRM</name>
<dbReference type="Pfam" id="PF03033">
    <property type="entry name" value="Glyco_transf_28"/>
    <property type="match status" value="1"/>
</dbReference>
<keyword evidence="4 10" id="KW-0808">Transferase</keyword>
<dbReference type="GO" id="GO:0008360">
    <property type="term" value="P:regulation of cell shape"/>
    <property type="evidence" value="ECO:0007669"/>
    <property type="project" value="UniProtKB-KW"/>
</dbReference>
<feature type="binding site" evidence="10">
    <location>
        <begin position="11"/>
        <end position="13"/>
    </location>
    <ligand>
        <name>UDP-N-acetyl-alpha-D-glucosamine</name>
        <dbReference type="ChEBI" id="CHEBI:57705"/>
    </ligand>
</feature>
<reference evidence="13" key="2">
    <citation type="journal article" date="2021" name="PeerJ">
        <title>Extensive microbial diversity within the chicken gut microbiome revealed by metagenomics and culture.</title>
        <authorList>
            <person name="Gilroy R."/>
            <person name="Ravi A."/>
            <person name="Getino M."/>
            <person name="Pursley I."/>
            <person name="Horton D.L."/>
            <person name="Alikhan N.F."/>
            <person name="Baker D."/>
            <person name="Gharbi K."/>
            <person name="Hall N."/>
            <person name="Watson M."/>
            <person name="Adriaenssens E.M."/>
            <person name="Foster-Nyarko E."/>
            <person name="Jarju S."/>
            <person name="Secka A."/>
            <person name="Antonio M."/>
            <person name="Oren A."/>
            <person name="Chaudhuri R.R."/>
            <person name="La Ragione R."/>
            <person name="Hildebrand F."/>
            <person name="Pallen M.J."/>
        </authorList>
    </citation>
    <scope>NUCLEOTIDE SEQUENCE</scope>
    <source>
        <strain evidence="13">ChiW16-3235</strain>
    </source>
</reference>
<evidence type="ECO:0000256" key="1">
    <source>
        <dbReference type="ARBA" id="ARBA00022475"/>
    </source>
</evidence>
<dbReference type="HAMAP" id="MF_00033">
    <property type="entry name" value="MurG"/>
    <property type="match status" value="1"/>
</dbReference>
<comment type="caution">
    <text evidence="10">Lacks conserved residue(s) required for the propagation of feature annotation.</text>
</comment>
<dbReference type="Proteomes" id="UP000823913">
    <property type="component" value="Unassembled WGS sequence"/>
</dbReference>
<proteinExistence type="inferred from homology"/>
<dbReference type="GO" id="GO:0005886">
    <property type="term" value="C:plasma membrane"/>
    <property type="evidence" value="ECO:0007669"/>
    <property type="project" value="UniProtKB-SubCell"/>
</dbReference>